<feature type="transmembrane region" description="Helical" evidence="1">
    <location>
        <begin position="286"/>
        <end position="307"/>
    </location>
</feature>
<feature type="transmembrane region" description="Helical" evidence="1">
    <location>
        <begin position="229"/>
        <end position="248"/>
    </location>
</feature>
<dbReference type="OrthoDB" id="9776737at2"/>
<gene>
    <name evidence="2" type="ORF">FPZ54_01095</name>
</gene>
<feature type="transmembrane region" description="Helical" evidence="1">
    <location>
        <begin position="120"/>
        <end position="141"/>
    </location>
</feature>
<keyword evidence="1" id="KW-1133">Transmembrane helix</keyword>
<feature type="transmembrane region" description="Helical" evidence="1">
    <location>
        <begin position="153"/>
        <end position="186"/>
    </location>
</feature>
<evidence type="ECO:0000313" key="3">
    <source>
        <dbReference type="Proteomes" id="UP000318055"/>
    </source>
</evidence>
<proteinExistence type="predicted"/>
<dbReference type="KEGG" id="ssua:FPZ54_01095"/>
<keyword evidence="1" id="KW-0812">Transmembrane</keyword>
<evidence type="ECO:0000256" key="1">
    <source>
        <dbReference type="SAM" id="Phobius"/>
    </source>
</evidence>
<organism evidence="2 3">
    <name type="scientific">Sphingomonas suaedae</name>
    <dbReference type="NCBI Taxonomy" id="2599297"/>
    <lineage>
        <taxon>Bacteria</taxon>
        <taxon>Pseudomonadati</taxon>
        <taxon>Pseudomonadota</taxon>
        <taxon>Alphaproteobacteria</taxon>
        <taxon>Sphingomonadales</taxon>
        <taxon>Sphingomonadaceae</taxon>
        <taxon>Sphingomonas</taxon>
    </lineage>
</organism>
<evidence type="ECO:0000313" key="2">
    <source>
        <dbReference type="EMBL" id="QDX24763.1"/>
    </source>
</evidence>
<dbReference type="EMBL" id="CP042239">
    <property type="protein sequence ID" value="QDX24763.1"/>
    <property type="molecule type" value="Genomic_DNA"/>
</dbReference>
<feature type="transmembrane region" description="Helical" evidence="1">
    <location>
        <begin position="192"/>
        <end position="217"/>
    </location>
</feature>
<protein>
    <submittedName>
        <fullName evidence="2">DUF2029 domain-containing protein</fullName>
    </submittedName>
</protein>
<dbReference type="Proteomes" id="UP000318055">
    <property type="component" value="Chromosome"/>
</dbReference>
<sequence>MPHHICISARVLSTGAGAPRLTRFSGQPGQSHAMPPVSARPVVHTPPLWLTALVAAAQAWAFWPLFTPDMTAYLLPWLETIRAHGVLEAFARPFSNYMPSYLYLLAAFSPLADWLDPMSVIKLLSVAGTAALALAMHRLLAALQVSQRAHWAALVVALPSVAFNALLMGQCDAIYVAACLVAVAMALERRHIAMFVWCGVAVAFKAQAVLVAPFFLALAIQRRVPPTQWLAAPAALLALMLPALFVGWPPADLATVYVRQAGTFSNDIARNAPNIWSLAGMIAPDFAPRLFGLALAAALGAAAWFVAKMQIVRFDAAGLVGMAALAVLLTAGLLPRMHERYFLLADMLILAFAIARGTRQGFALAALVQIGSFAAIIGYLGLGPPLVALGALCMITATWIAARPLVSPNANDNPPTGRIPRPAVLRCDTAYGIESRLKFRGSGE</sequence>
<keyword evidence="3" id="KW-1185">Reference proteome</keyword>
<reference evidence="2 3" key="1">
    <citation type="submission" date="2019-07" db="EMBL/GenBank/DDBJ databases">
        <title>Sphingomonas alkalisoli sp. nov., isolated from rhizosphere soil of Suaedae salsa.</title>
        <authorList>
            <person name="Zhang H."/>
            <person name="Xu L."/>
            <person name="Zhang J.-X."/>
            <person name="Sun J.-Q."/>
        </authorList>
    </citation>
    <scope>NUCLEOTIDE SEQUENCE [LARGE SCALE GENOMIC DNA]</scope>
    <source>
        <strain evidence="2 3">XS-10</strain>
    </source>
</reference>
<dbReference type="Pfam" id="PF26314">
    <property type="entry name" value="MptA_B_family"/>
    <property type="match status" value="1"/>
</dbReference>
<name>A0A518RBC8_9SPHN</name>
<feature type="transmembrane region" description="Helical" evidence="1">
    <location>
        <begin position="340"/>
        <end position="355"/>
    </location>
</feature>
<feature type="transmembrane region" description="Helical" evidence="1">
    <location>
        <begin position="314"/>
        <end position="334"/>
    </location>
</feature>
<accession>A0A518RBC8</accession>
<keyword evidence="1" id="KW-0472">Membrane</keyword>
<dbReference type="AlphaFoldDB" id="A0A518RBC8"/>